<reference evidence="3" key="1">
    <citation type="submission" date="2025-08" db="UniProtKB">
        <authorList>
            <consortium name="RefSeq"/>
        </authorList>
    </citation>
    <scope>IDENTIFICATION</scope>
    <source>
        <tissue evidence="3">Whole organism</tissue>
    </source>
</reference>
<dbReference type="AlphaFoldDB" id="A0A9C6TR42"/>
<feature type="compositionally biased region" description="Polar residues" evidence="1">
    <location>
        <begin position="50"/>
        <end position="72"/>
    </location>
</feature>
<feature type="region of interest" description="Disordered" evidence="1">
    <location>
        <begin position="20"/>
        <end position="77"/>
    </location>
</feature>
<evidence type="ECO:0000313" key="2">
    <source>
        <dbReference type="Proteomes" id="UP000504606"/>
    </source>
</evidence>
<gene>
    <name evidence="3" type="primary">LOC113205071</name>
</gene>
<dbReference type="KEGG" id="foc:113205071"/>
<protein>
    <submittedName>
        <fullName evidence="3">Uncharacterized protein LOC113205071</fullName>
    </submittedName>
</protein>
<keyword evidence="2" id="KW-1185">Reference proteome</keyword>
<feature type="compositionally biased region" description="Low complexity" evidence="1">
    <location>
        <begin position="113"/>
        <end position="125"/>
    </location>
</feature>
<dbReference type="RefSeq" id="XP_052121046.1">
    <property type="nucleotide sequence ID" value="XM_052265086.1"/>
</dbReference>
<dbReference type="GeneID" id="113205071"/>
<evidence type="ECO:0000256" key="1">
    <source>
        <dbReference type="SAM" id="MobiDB-lite"/>
    </source>
</evidence>
<proteinExistence type="predicted"/>
<dbReference type="Proteomes" id="UP000504606">
    <property type="component" value="Unplaced"/>
</dbReference>
<sequence>MVDLAEKIWELCSRSALGTPNNWSSPSPRIKGVRVTRRPAASPKARNCTRRTPTSSGTTNTDAIQTSPSQSACHPAESCSRRAVCAVRKCRPQASFPSVIPKLLVKKMDRATQNNRANQCNSNNSTTGPGRPSGYQGSQSNSNNRANQKNPNNPQYSSKSNNKK</sequence>
<organism evidence="2 3">
    <name type="scientific">Frankliniella occidentalis</name>
    <name type="common">Western flower thrips</name>
    <name type="synonym">Euthrips occidentalis</name>
    <dbReference type="NCBI Taxonomy" id="133901"/>
    <lineage>
        <taxon>Eukaryota</taxon>
        <taxon>Metazoa</taxon>
        <taxon>Ecdysozoa</taxon>
        <taxon>Arthropoda</taxon>
        <taxon>Hexapoda</taxon>
        <taxon>Insecta</taxon>
        <taxon>Pterygota</taxon>
        <taxon>Neoptera</taxon>
        <taxon>Paraneoptera</taxon>
        <taxon>Thysanoptera</taxon>
        <taxon>Terebrantia</taxon>
        <taxon>Thripoidea</taxon>
        <taxon>Thripidae</taxon>
        <taxon>Frankliniella</taxon>
    </lineage>
</organism>
<feature type="region of interest" description="Disordered" evidence="1">
    <location>
        <begin position="113"/>
        <end position="164"/>
    </location>
</feature>
<accession>A0A9C6TR42</accession>
<name>A0A9C6TR42_FRAOC</name>
<evidence type="ECO:0000313" key="3">
    <source>
        <dbReference type="RefSeq" id="XP_052121046.1"/>
    </source>
</evidence>
<feature type="compositionally biased region" description="Low complexity" evidence="1">
    <location>
        <begin position="133"/>
        <end position="155"/>
    </location>
</feature>